<evidence type="ECO:0000313" key="2">
    <source>
        <dbReference type="Proteomes" id="UP001158730"/>
    </source>
</evidence>
<protein>
    <recommendedName>
        <fullName evidence="3">ATPase AAA-type core domain-containing protein</fullName>
    </recommendedName>
</protein>
<organism evidence="1 2">
    <name type="scientific">Aquipseudomonas alcaligenes</name>
    <name type="common">Pseudomonas alcaligenes</name>
    <dbReference type="NCBI Taxonomy" id="43263"/>
    <lineage>
        <taxon>Bacteria</taxon>
        <taxon>Pseudomonadati</taxon>
        <taxon>Pseudomonadota</taxon>
        <taxon>Gammaproteobacteria</taxon>
        <taxon>Pseudomonadales</taxon>
        <taxon>Pseudomonadaceae</taxon>
        <taxon>Aquipseudomonas</taxon>
    </lineage>
</organism>
<dbReference type="RefSeq" id="WP_280053934.1">
    <property type="nucleotide sequence ID" value="NZ_JAOBYN010000008.1"/>
</dbReference>
<evidence type="ECO:0000313" key="1">
    <source>
        <dbReference type="EMBL" id="MDH1055276.1"/>
    </source>
</evidence>
<comment type="caution">
    <text evidence="1">The sequence shown here is derived from an EMBL/GenBank/DDBJ whole genome shotgun (WGS) entry which is preliminary data.</text>
</comment>
<dbReference type="Proteomes" id="UP001158730">
    <property type="component" value="Unassembled WGS sequence"/>
</dbReference>
<evidence type="ECO:0008006" key="3">
    <source>
        <dbReference type="Google" id="ProtNLM"/>
    </source>
</evidence>
<gene>
    <name evidence="1" type="ORF">N5C05_10950</name>
</gene>
<dbReference type="SUPFAM" id="SSF52540">
    <property type="entry name" value="P-loop containing nucleoside triphosphate hydrolases"/>
    <property type="match status" value="1"/>
</dbReference>
<sequence>MQTTTLTLIVAALVLALIGLAVFSRRSAESARATGYNLGYDDAESSNADLAQYQAAEILRLQNQLATNRAEQSQQVDAIMQDCDARIAIYAARALSAEDITTLQVANKQLALAAETYNNFKLHDQTRFAATVHGRLEQLITRLKEAHGSSNPLELAEQAMPNGKSWLVYGPEGCGKTRNARAIANALGLTDILDDWQPGMQAPTTKTLVLTNSTGPFEPFCRRLLSFEQAMSLPAVKAQLEVAA</sequence>
<dbReference type="Gene3D" id="3.40.50.300">
    <property type="entry name" value="P-loop containing nucleotide triphosphate hydrolases"/>
    <property type="match status" value="1"/>
</dbReference>
<proteinExistence type="predicted"/>
<accession>A0AA42STS6</accession>
<dbReference type="InterPro" id="IPR027417">
    <property type="entry name" value="P-loop_NTPase"/>
</dbReference>
<name>A0AA42STS6_AQUAC</name>
<dbReference type="AlphaFoldDB" id="A0AA42STS6"/>
<dbReference type="EMBL" id="JAOBYN010000008">
    <property type="protein sequence ID" value="MDH1055276.1"/>
    <property type="molecule type" value="Genomic_DNA"/>
</dbReference>
<reference evidence="1" key="1">
    <citation type="submission" date="2022-09" db="EMBL/GenBank/DDBJ databases">
        <title>Intensive care unit water sources are persistently colonized with multi-drug resistant bacteria and are the site of extensive horizontal gene transfer of antibiotic resistance genes.</title>
        <authorList>
            <person name="Diorio-Toth L."/>
        </authorList>
    </citation>
    <scope>NUCLEOTIDE SEQUENCE</scope>
    <source>
        <strain evidence="1">GD03990</strain>
    </source>
</reference>